<reference evidence="1" key="1">
    <citation type="journal article" date="2015" name="Nature">
        <title>Complex archaea that bridge the gap between prokaryotes and eukaryotes.</title>
        <authorList>
            <person name="Spang A."/>
            <person name="Saw J.H."/>
            <person name="Jorgensen S.L."/>
            <person name="Zaremba-Niedzwiedzka K."/>
            <person name="Martijn J."/>
            <person name="Lind A.E."/>
            <person name="van Eijk R."/>
            <person name="Schleper C."/>
            <person name="Guy L."/>
            <person name="Ettema T.J."/>
        </authorList>
    </citation>
    <scope>NUCLEOTIDE SEQUENCE</scope>
</reference>
<protein>
    <submittedName>
        <fullName evidence="1">Uncharacterized protein</fullName>
    </submittedName>
</protein>
<gene>
    <name evidence="1" type="ORF">LCGC14_2860910</name>
</gene>
<organism evidence="1">
    <name type="scientific">marine sediment metagenome</name>
    <dbReference type="NCBI Taxonomy" id="412755"/>
    <lineage>
        <taxon>unclassified sequences</taxon>
        <taxon>metagenomes</taxon>
        <taxon>ecological metagenomes</taxon>
    </lineage>
</organism>
<dbReference type="EMBL" id="LAZR01055288">
    <property type="protein sequence ID" value="KKK76710.1"/>
    <property type="molecule type" value="Genomic_DNA"/>
</dbReference>
<proteinExistence type="predicted"/>
<sequence length="283" mass="30242">MSLNRIDLRKPNYLDLFDKDIGETLRGLKNAHYDPWIFDFLLRDVEVVDGALHEIRVDFTAEFNGEATPIVLYIKGAHAQDKATGTGAQAVTIYGIDTNGNPVAVEILMHGTAATQIATTGYLWKRFVGAQVTQVGAGGTNAGIIQISNTGQAAVYGTIDTGEWSTIGARVYVPANYNAILTMKAGIVAANDATAVLEAFDGVIINPIYVAGALNAAIDSYFCPVGSVGMIDLGIVKTEIVGADTYYITFNQATKANDSNQTIGYHIRIIIYGTTNSLRGLPT</sequence>
<accession>A0A0F8YSD9</accession>
<name>A0A0F8YSD9_9ZZZZ</name>
<evidence type="ECO:0000313" key="1">
    <source>
        <dbReference type="EMBL" id="KKK76710.1"/>
    </source>
</evidence>
<comment type="caution">
    <text evidence="1">The sequence shown here is derived from an EMBL/GenBank/DDBJ whole genome shotgun (WGS) entry which is preliminary data.</text>
</comment>
<dbReference type="AlphaFoldDB" id="A0A0F8YSD9"/>